<dbReference type="InterPro" id="IPR027417">
    <property type="entry name" value="P-loop_NTPase"/>
</dbReference>
<dbReference type="FunFam" id="1.10.8.720:FF:000001">
    <property type="entry name" value="dynein heavy chain 7, axonemal"/>
    <property type="match status" value="1"/>
</dbReference>
<dbReference type="PANTHER" id="PTHR22878:SF66">
    <property type="entry name" value="DYNEIN AXONEMAL HEAVY CHAIN 7"/>
    <property type="match status" value="1"/>
</dbReference>
<organism evidence="15 16">
    <name type="scientific">Amphibalanus amphitrite</name>
    <name type="common">Striped barnacle</name>
    <name type="synonym">Balanus amphitrite</name>
    <dbReference type="NCBI Taxonomy" id="1232801"/>
    <lineage>
        <taxon>Eukaryota</taxon>
        <taxon>Metazoa</taxon>
        <taxon>Ecdysozoa</taxon>
        <taxon>Arthropoda</taxon>
        <taxon>Crustacea</taxon>
        <taxon>Multicrustacea</taxon>
        <taxon>Cirripedia</taxon>
        <taxon>Thoracica</taxon>
        <taxon>Thoracicalcarea</taxon>
        <taxon>Balanomorpha</taxon>
        <taxon>Balanoidea</taxon>
        <taxon>Balanidae</taxon>
        <taxon>Amphibalaninae</taxon>
        <taxon>Amphibalanus</taxon>
    </lineage>
</organism>
<keyword evidence="5" id="KW-0547">Nucleotide-binding</keyword>
<evidence type="ECO:0000256" key="6">
    <source>
        <dbReference type="ARBA" id="ARBA00022840"/>
    </source>
</evidence>
<dbReference type="FunFam" id="1.10.8.1220:FF:000001">
    <property type="entry name" value="Dynein axonemal heavy chain 5"/>
    <property type="match status" value="1"/>
</dbReference>
<evidence type="ECO:0000256" key="13">
    <source>
        <dbReference type="SAM" id="Coils"/>
    </source>
</evidence>
<comment type="caution">
    <text evidence="15">The sequence shown here is derived from an EMBL/GenBank/DDBJ whole genome shotgun (WGS) entry which is preliminary data.</text>
</comment>
<keyword evidence="10" id="KW-0505">Motor protein</keyword>
<dbReference type="Pfam" id="PF12781">
    <property type="entry name" value="AAA_9"/>
    <property type="match status" value="1"/>
</dbReference>
<keyword evidence="11" id="KW-0206">Cytoskeleton</keyword>
<dbReference type="Pfam" id="PF03028">
    <property type="entry name" value="Dynein_heavy"/>
    <property type="match status" value="1"/>
</dbReference>
<feature type="domain" description="EF-hand" evidence="14">
    <location>
        <begin position="349"/>
        <end position="384"/>
    </location>
</feature>
<dbReference type="EMBL" id="VIIS01000996">
    <property type="protein sequence ID" value="KAF0302986.1"/>
    <property type="molecule type" value="Genomic_DNA"/>
</dbReference>
<dbReference type="GO" id="GO:0005930">
    <property type="term" value="C:axoneme"/>
    <property type="evidence" value="ECO:0007669"/>
    <property type="project" value="UniProtKB-SubCell"/>
</dbReference>
<dbReference type="Gene3D" id="1.20.920.20">
    <property type="match status" value="1"/>
</dbReference>
<dbReference type="GO" id="GO:0005524">
    <property type="term" value="F:ATP binding"/>
    <property type="evidence" value="ECO:0007669"/>
    <property type="project" value="UniProtKB-KW"/>
</dbReference>
<comment type="similarity">
    <text evidence="2">Belongs to the dynein heavy chain family.</text>
</comment>
<dbReference type="Gene3D" id="3.40.50.300">
    <property type="entry name" value="P-loop containing nucleotide triphosphate hydrolases"/>
    <property type="match status" value="3"/>
</dbReference>
<keyword evidence="6" id="KW-0067">ATP-binding</keyword>
<evidence type="ECO:0000259" key="14">
    <source>
        <dbReference type="PROSITE" id="PS50222"/>
    </source>
</evidence>
<dbReference type="InterPro" id="IPR041228">
    <property type="entry name" value="Dynein_C"/>
</dbReference>
<dbReference type="Gene3D" id="3.10.490.20">
    <property type="match status" value="1"/>
</dbReference>
<dbReference type="SUPFAM" id="SSF52540">
    <property type="entry name" value="P-loop containing nucleoside triphosphate hydrolases"/>
    <property type="match status" value="2"/>
</dbReference>
<keyword evidence="8 13" id="KW-0175">Coiled coil</keyword>
<dbReference type="GO" id="GO:0007018">
    <property type="term" value="P:microtubule-based movement"/>
    <property type="evidence" value="ECO:0007669"/>
    <property type="project" value="InterPro"/>
</dbReference>
<dbReference type="InterPro" id="IPR024743">
    <property type="entry name" value="Dynein_HC_stalk"/>
</dbReference>
<gene>
    <name evidence="15" type="primary">Dnah7_0</name>
    <name evidence="15" type="ORF">FJT64_025037</name>
</gene>
<dbReference type="Pfam" id="PF18198">
    <property type="entry name" value="AAA_lid_11"/>
    <property type="match status" value="1"/>
</dbReference>
<keyword evidence="7" id="KW-0243">Dynein</keyword>
<dbReference type="Gene3D" id="1.20.920.30">
    <property type="match status" value="1"/>
</dbReference>
<dbReference type="Pfam" id="PF18199">
    <property type="entry name" value="Dynein_C"/>
    <property type="match status" value="1"/>
</dbReference>
<dbReference type="Gene3D" id="1.10.8.1220">
    <property type="match status" value="1"/>
</dbReference>
<keyword evidence="16" id="KW-1185">Reference proteome</keyword>
<evidence type="ECO:0000256" key="8">
    <source>
        <dbReference type="ARBA" id="ARBA00023054"/>
    </source>
</evidence>
<dbReference type="Pfam" id="PF17857">
    <property type="entry name" value="AAA_lid_1"/>
    <property type="match status" value="1"/>
</dbReference>
<proteinExistence type="inferred from homology"/>
<reference evidence="15 16" key="1">
    <citation type="submission" date="2019-07" db="EMBL/GenBank/DDBJ databases">
        <title>Draft genome assembly of a fouling barnacle, Amphibalanus amphitrite (Darwin, 1854): The first reference genome for Thecostraca.</title>
        <authorList>
            <person name="Kim W."/>
        </authorList>
    </citation>
    <scope>NUCLEOTIDE SEQUENCE [LARGE SCALE GENOMIC DNA]</scope>
    <source>
        <strain evidence="15">SNU_AA5</strain>
        <tissue evidence="15">Soma without cirri and trophi</tissue>
    </source>
</reference>
<dbReference type="GO" id="GO:0005509">
    <property type="term" value="F:calcium ion binding"/>
    <property type="evidence" value="ECO:0007669"/>
    <property type="project" value="InterPro"/>
</dbReference>
<evidence type="ECO:0000256" key="5">
    <source>
        <dbReference type="ARBA" id="ARBA00022741"/>
    </source>
</evidence>
<dbReference type="InterPro" id="IPR043160">
    <property type="entry name" value="Dynein_C_barrel"/>
</dbReference>
<dbReference type="FunFam" id="3.10.490.20:FF:000001">
    <property type="entry name" value="dynein heavy chain 7, axonemal"/>
    <property type="match status" value="1"/>
</dbReference>
<evidence type="ECO:0000256" key="4">
    <source>
        <dbReference type="ARBA" id="ARBA00022701"/>
    </source>
</evidence>
<feature type="coiled-coil region" evidence="13">
    <location>
        <begin position="933"/>
        <end position="988"/>
    </location>
</feature>
<dbReference type="FunFam" id="1.20.920.20:FF:000006">
    <property type="entry name" value="Dynein, axonemal, heavy chain 6"/>
    <property type="match status" value="1"/>
</dbReference>
<dbReference type="GO" id="GO:0045505">
    <property type="term" value="F:dynein intermediate chain binding"/>
    <property type="evidence" value="ECO:0007669"/>
    <property type="project" value="InterPro"/>
</dbReference>
<dbReference type="GO" id="GO:0005874">
    <property type="term" value="C:microtubule"/>
    <property type="evidence" value="ECO:0007669"/>
    <property type="project" value="UniProtKB-KW"/>
</dbReference>
<name>A0A6A4W6K9_AMPAM</name>
<dbReference type="InterPro" id="IPR004273">
    <property type="entry name" value="Dynein_heavy_D6_P-loop"/>
</dbReference>
<dbReference type="FunFam" id="1.20.920.30:FF:000002">
    <property type="entry name" value="Dynein axonemal heavy chain 3"/>
    <property type="match status" value="1"/>
</dbReference>
<keyword evidence="9" id="KW-0969">Cilium</keyword>
<dbReference type="Pfam" id="PF12775">
    <property type="entry name" value="AAA_7"/>
    <property type="match status" value="1"/>
</dbReference>
<dbReference type="PROSITE" id="PS00018">
    <property type="entry name" value="EF_HAND_1"/>
    <property type="match status" value="1"/>
</dbReference>
<dbReference type="Proteomes" id="UP000440578">
    <property type="component" value="Unassembled WGS sequence"/>
</dbReference>
<evidence type="ECO:0000256" key="1">
    <source>
        <dbReference type="ARBA" id="ARBA00004430"/>
    </source>
</evidence>
<dbReference type="Gene3D" id="6.10.140.1060">
    <property type="match status" value="1"/>
</dbReference>
<keyword evidence="4" id="KW-0493">Microtubule</keyword>
<dbReference type="InterPro" id="IPR002048">
    <property type="entry name" value="EF_hand_dom"/>
</dbReference>
<dbReference type="FunFam" id="3.40.50.300:FF:000362">
    <property type="entry name" value="Dynein, axonemal, heavy chain 6"/>
    <property type="match status" value="1"/>
</dbReference>
<dbReference type="GO" id="GO:0008569">
    <property type="term" value="F:minus-end-directed microtubule motor activity"/>
    <property type="evidence" value="ECO:0007669"/>
    <property type="project" value="InterPro"/>
</dbReference>
<dbReference type="Gene3D" id="1.10.8.720">
    <property type="entry name" value="Region D6 of dynein motor"/>
    <property type="match status" value="1"/>
</dbReference>
<dbReference type="PANTHER" id="PTHR22878">
    <property type="entry name" value="DYNEIN HEAVY CHAIN 6, AXONEMAL-LIKE-RELATED"/>
    <property type="match status" value="1"/>
</dbReference>
<dbReference type="InterPro" id="IPR035706">
    <property type="entry name" value="AAA_9"/>
</dbReference>
<evidence type="ECO:0000256" key="12">
    <source>
        <dbReference type="ARBA" id="ARBA00023273"/>
    </source>
</evidence>
<dbReference type="Pfam" id="PF12777">
    <property type="entry name" value="MT"/>
    <property type="match status" value="1"/>
</dbReference>
<dbReference type="InterPro" id="IPR026983">
    <property type="entry name" value="DHC"/>
</dbReference>
<dbReference type="Gene3D" id="1.20.1270.280">
    <property type="match status" value="1"/>
</dbReference>
<sequence>MRQLIAGTVTDQLRMEFNMDEVAPPRRTFLLPFPREGRVYDYKFVPDDHGYWELWTVALKTLPSIPRDIQVNQIIVPTVDTVRYTELMSLLVYHRKPNFMLNKMKKDKYLPLIVNFSAQTSANQTQDIIVSKLDKRRKGVLGPPLGKNLVVFVDDLNMPLKETYGAQPPIELLRQWLDHWMWYDRKDVAPFKLVDMQIMSAMSPPGGGRNFVTPRFTRHFNLISINEFDDETMKVIFSRIMLWHLDTRGFGKEFDPSIEQVVGATLNVYKTAMEHLLPTPNKSHYLFNLRDFSRVMQGVLLSVPEAVEDLPSLKRLWVHEVLRVYYDRLVDDTDRAWLIEHLRQVAKENLEDDLDQLFSRLDSDADGKVTENDLRALMYCDFSDPKADPRNYTEVEDLDYLRSVVDGYLIEYNNMSKKPMNLVLFQFAIEHLSRVARVLKQPRGHVLLVGVGGSGRQSLTRLAAHICDCDIFQVEISKTYGKNEWLDDLRSVLSKAGFGERHSVFLFTDTQIKEESMVEDLNNILNAGEVPNLFALEDKIEICEKMRVIDRQRDKSMQTDGSYVALFNMFVERVRDQLHVVMAFSPIGDAFRDRLRRFPAIVNCCTIDWFQPWPADALQAVATQFLAEVDMSEDERSGCIHLCQYFHTSTEKLSRRFLELTRRHNYVTPTSYLELIATYKSLLDRRRKEVLNQKSRYEVGLEKLANAASEISVMSKDLTDLQPQLVEASKQVDEIMLQVEKDSVEVAEVERIVKGDEAIANEQARVAQGIKDECDADLAEAMPILESALSALNTLTPNDITLVKSMKNPPTGVKLVMEAVCIVKGLKADRIPDPSGSGKMVEDYWGPSKKLLADTKFLDGLINFDKDNIPPKVIKVLRERFISNPEFDPNKVKAASTAAEGLCRWVIAMESYDKVAKVVGPKKEALGKAEGELAEAMGKLEAKRASLRTVQERLQELQNKLEANKQRKVDLENEVELCQLKLERAEQLIGGLGGEKDRWSNSAVSLGKKYENLTGDILIASGVVAYLGAFTSSYRSEQVVDWMDRCVEKAITCSPEFELSLVLGNPVEIRAWNIHGLPTDLYSVDNGVIMKNARRWPLMIDPEGQANKWIRNMEKANQLHVAKGNDADFVRSLENAIQFGNPVLLENIGEELDPMLEPLLLKQTFKQAGAICIKLGDSVLEYSPDFRFYMTTKLRNPHYLPEIAVKVALLNFGITLAGLQDQLLGTVVSREKPDLEEERSQLIVQSADNQRQLKEIEDKILEVLSTSEGNILEDETAIKVLSSSKLLSNEIAEKQQVAEETQKKISLARMGYTPIAKHSSILFFSITDMGCIDPMYQYSLGWFFGLFVNSIDNTEKSEDLEKRLYTLQDHFTYSLYTNVCRSLFEKDKLLFSMLLAINLLRARGELDEAEWLFLLTGGVGLDNPHKNPAPWLPPKNWDELCRLSQLPTFAGIREEFEASTAPWKAIFDSVTPHSEPLPGRWNKLITLEKMCILRCLRPDKMVPAVQGFVSECLDHRFIEPPPFDLAKSFADSHCCAPLIFVLTPGADPTAVLLKFGDDMGFSGPKLQSLSLGQGQGPIAMRMVEDGVKNGTWVVLQNCHLAKSWMPSLEKVCEELSPDTTHPDFRLWLTSYPADHFPVAVLQNGVKITNEPPKGLRANVKRSYLSDPIVDPSFFGESKNPSSFKALLYSLCFFHALIQERRAYGALGWNTPYEFNETDLRISVTQLRMFLDDYEEVPFEALQYLFGECNYGGRVTDNWDRRTLNTILRRCLCREVLTKERFALDDDGHYLIPPEGEHQDYVDFIQRLPMLAAPEVFGMNPNADITKDQNETNILFSSVLLTQGAATGGGGAASDDAVYHIADDIVRRLPDNFDIDFVLKKYPTMYEQSMNTVLVQEMGRFNALLTVIRQSLLSLKKAIKGLVVMSAELEEVFTSCMTGKIPSMWRAKSYPSLKPLGSYVTDFLARLQFLQKWYEEGPPVVFWVSGFYFTQAFLTAAQQNLARKNTIPIDLLTFDFQVLEDKDYTEPPEDGVYVTGLFIDGACFSREKKVLDESPPKILYDTLPVLWMKPVKKDELPERRSYTCPCYKTSERRGTLSTTGHSTNFVLAIELPTDRPQEHWIRRGVALLCQLSE</sequence>
<evidence type="ECO:0000256" key="3">
    <source>
        <dbReference type="ARBA" id="ARBA00022490"/>
    </source>
</evidence>
<evidence type="ECO:0000313" key="15">
    <source>
        <dbReference type="EMBL" id="KAF0302986.1"/>
    </source>
</evidence>
<dbReference type="FunFam" id="3.40.50.300:FF:000223">
    <property type="entry name" value="Dynein heavy chain 3, axonemal"/>
    <property type="match status" value="1"/>
</dbReference>
<keyword evidence="3" id="KW-0963">Cytoplasm</keyword>
<dbReference type="GO" id="GO:0030286">
    <property type="term" value="C:dynein complex"/>
    <property type="evidence" value="ECO:0007669"/>
    <property type="project" value="UniProtKB-KW"/>
</dbReference>
<evidence type="ECO:0000256" key="10">
    <source>
        <dbReference type="ARBA" id="ARBA00023175"/>
    </source>
</evidence>
<protein>
    <submittedName>
        <fullName evidence="15">Dynein heavy chain 7, axonemal</fullName>
    </submittedName>
</protein>
<keyword evidence="12" id="KW-0966">Cell projection</keyword>
<dbReference type="GO" id="GO:0051959">
    <property type="term" value="F:dynein light intermediate chain binding"/>
    <property type="evidence" value="ECO:0007669"/>
    <property type="project" value="InterPro"/>
</dbReference>
<dbReference type="InterPro" id="IPR024317">
    <property type="entry name" value="Dynein_heavy_chain_D4_dom"/>
</dbReference>
<comment type="subcellular location">
    <subcellularLocation>
        <location evidence="1">Cytoplasm</location>
        <location evidence="1">Cytoskeleton</location>
        <location evidence="1">Cilium axoneme</location>
    </subcellularLocation>
</comment>
<dbReference type="FunFam" id="1.20.1270.280:FF:000001">
    <property type="entry name" value="dynein heavy chain 7, axonemal"/>
    <property type="match status" value="1"/>
</dbReference>
<evidence type="ECO:0000256" key="11">
    <source>
        <dbReference type="ARBA" id="ARBA00023212"/>
    </source>
</evidence>
<dbReference type="FunFam" id="3.40.50.300:FF:002141">
    <property type="entry name" value="Dynein heavy chain"/>
    <property type="match status" value="1"/>
</dbReference>
<dbReference type="OrthoDB" id="447173at2759"/>
<evidence type="ECO:0000256" key="2">
    <source>
        <dbReference type="ARBA" id="ARBA00008887"/>
    </source>
</evidence>
<evidence type="ECO:0000256" key="9">
    <source>
        <dbReference type="ARBA" id="ARBA00023069"/>
    </source>
</evidence>
<dbReference type="InterPro" id="IPR041589">
    <property type="entry name" value="DNAH3_AAA_lid_1"/>
</dbReference>
<dbReference type="Pfam" id="PF12780">
    <property type="entry name" value="AAA_8"/>
    <property type="match status" value="1"/>
</dbReference>
<dbReference type="InterPro" id="IPR042219">
    <property type="entry name" value="AAA_lid_11_sf"/>
</dbReference>
<dbReference type="PROSITE" id="PS50222">
    <property type="entry name" value="EF_HAND_2"/>
    <property type="match status" value="1"/>
</dbReference>
<dbReference type="InterPro" id="IPR041658">
    <property type="entry name" value="AAA_lid_11"/>
</dbReference>
<accession>A0A6A4W6K9</accession>
<evidence type="ECO:0000256" key="7">
    <source>
        <dbReference type="ARBA" id="ARBA00023017"/>
    </source>
</evidence>
<evidence type="ECO:0000313" key="16">
    <source>
        <dbReference type="Proteomes" id="UP000440578"/>
    </source>
</evidence>
<dbReference type="InterPro" id="IPR018247">
    <property type="entry name" value="EF_Hand_1_Ca_BS"/>
</dbReference>